<sequence length="69" mass="7664">MYGLSHLSLQKNLYAFVTTDELIQLEFEPDNSTLVVQAIAAGVSVVLMMLLGIWATCRKNGYSDDLQKV</sequence>
<reference evidence="4" key="1">
    <citation type="submission" date="2017-02" db="UniProtKB">
        <authorList>
            <consortium name="WormBaseParasite"/>
        </authorList>
    </citation>
    <scope>IDENTIFICATION</scope>
</reference>
<gene>
    <name evidence="2" type="ORF">HPLM_LOCUS2336</name>
</gene>
<keyword evidence="1" id="KW-0472">Membrane</keyword>
<keyword evidence="1" id="KW-0812">Transmembrane</keyword>
<evidence type="ECO:0000313" key="2">
    <source>
        <dbReference type="EMBL" id="VDO14211.1"/>
    </source>
</evidence>
<keyword evidence="1" id="KW-1133">Transmembrane helix</keyword>
<organism evidence="4">
    <name type="scientific">Haemonchus placei</name>
    <name type="common">Barber's pole worm</name>
    <dbReference type="NCBI Taxonomy" id="6290"/>
    <lineage>
        <taxon>Eukaryota</taxon>
        <taxon>Metazoa</taxon>
        <taxon>Ecdysozoa</taxon>
        <taxon>Nematoda</taxon>
        <taxon>Chromadorea</taxon>
        <taxon>Rhabditida</taxon>
        <taxon>Rhabditina</taxon>
        <taxon>Rhabditomorpha</taxon>
        <taxon>Strongyloidea</taxon>
        <taxon>Trichostrongylidae</taxon>
        <taxon>Haemonchus</taxon>
    </lineage>
</organism>
<feature type="transmembrane region" description="Helical" evidence="1">
    <location>
        <begin position="34"/>
        <end position="57"/>
    </location>
</feature>
<proteinExistence type="predicted"/>
<reference evidence="2 3" key="2">
    <citation type="submission" date="2018-11" db="EMBL/GenBank/DDBJ databases">
        <authorList>
            <consortium name="Pathogen Informatics"/>
        </authorList>
    </citation>
    <scope>NUCLEOTIDE SEQUENCE [LARGE SCALE GENOMIC DNA]</scope>
    <source>
        <strain evidence="2 3">MHpl1</strain>
    </source>
</reference>
<dbReference type="AlphaFoldDB" id="A0A0N4VYG8"/>
<dbReference type="EMBL" id="UZAF01004593">
    <property type="protein sequence ID" value="VDO14211.1"/>
    <property type="molecule type" value="Genomic_DNA"/>
</dbReference>
<protein>
    <submittedName>
        <fullName evidence="4">Translocon-associated protein subunit alpha</fullName>
    </submittedName>
</protein>
<dbReference type="WBParaSite" id="HPLM_0000233901-mRNA-1">
    <property type="protein sequence ID" value="HPLM_0000233901-mRNA-1"/>
    <property type="gene ID" value="HPLM_0000233901"/>
</dbReference>
<evidence type="ECO:0000313" key="3">
    <source>
        <dbReference type="Proteomes" id="UP000268014"/>
    </source>
</evidence>
<accession>A0A0N4VYG8</accession>
<name>A0A0N4VYG8_HAEPC</name>
<evidence type="ECO:0000256" key="1">
    <source>
        <dbReference type="SAM" id="Phobius"/>
    </source>
</evidence>
<evidence type="ECO:0000313" key="4">
    <source>
        <dbReference type="WBParaSite" id="HPLM_0000233901-mRNA-1"/>
    </source>
</evidence>
<dbReference type="OrthoDB" id="5812721at2759"/>
<keyword evidence="3" id="KW-1185">Reference proteome</keyword>
<dbReference type="Proteomes" id="UP000268014">
    <property type="component" value="Unassembled WGS sequence"/>
</dbReference>